<dbReference type="InParanoid" id="A0A4R5DBV4"/>
<protein>
    <submittedName>
        <fullName evidence="2">Uncharacterized protein</fullName>
    </submittedName>
</protein>
<evidence type="ECO:0000256" key="1">
    <source>
        <dbReference type="SAM" id="MobiDB-lite"/>
    </source>
</evidence>
<organism evidence="2 3">
    <name type="scientific">Jiangella asiatica</name>
    <dbReference type="NCBI Taxonomy" id="2530372"/>
    <lineage>
        <taxon>Bacteria</taxon>
        <taxon>Bacillati</taxon>
        <taxon>Actinomycetota</taxon>
        <taxon>Actinomycetes</taxon>
        <taxon>Jiangellales</taxon>
        <taxon>Jiangellaceae</taxon>
        <taxon>Jiangella</taxon>
    </lineage>
</organism>
<dbReference type="OrthoDB" id="57332at2"/>
<dbReference type="RefSeq" id="WP_131893910.1">
    <property type="nucleotide sequence ID" value="NZ_SMKZ01000011.1"/>
</dbReference>
<feature type="region of interest" description="Disordered" evidence="1">
    <location>
        <begin position="808"/>
        <end position="827"/>
    </location>
</feature>
<dbReference type="PANTHER" id="PTHR40274:SF3">
    <property type="entry name" value="VIRGINIAMYCIN B LYASE"/>
    <property type="match status" value="1"/>
</dbReference>
<name>A0A4R5DBV4_9ACTN</name>
<evidence type="ECO:0000313" key="3">
    <source>
        <dbReference type="Proteomes" id="UP000294739"/>
    </source>
</evidence>
<gene>
    <name evidence="2" type="ORF">E1269_09930</name>
</gene>
<dbReference type="AlphaFoldDB" id="A0A4R5DBV4"/>
<reference evidence="2 3" key="1">
    <citation type="submission" date="2019-03" db="EMBL/GenBank/DDBJ databases">
        <title>Draft genome sequences of novel Actinobacteria.</title>
        <authorList>
            <person name="Sahin N."/>
            <person name="Ay H."/>
            <person name="Saygin H."/>
        </authorList>
    </citation>
    <scope>NUCLEOTIDE SEQUENCE [LARGE SCALE GENOMIC DNA]</scope>
    <source>
        <strain evidence="2 3">5K138</strain>
    </source>
</reference>
<dbReference type="SUPFAM" id="SSF101898">
    <property type="entry name" value="NHL repeat"/>
    <property type="match status" value="1"/>
</dbReference>
<dbReference type="PANTHER" id="PTHR40274">
    <property type="entry name" value="VIRGINIAMYCIN B LYASE"/>
    <property type="match status" value="1"/>
</dbReference>
<dbReference type="InterPro" id="IPR051344">
    <property type="entry name" value="Vgb"/>
</dbReference>
<dbReference type="SUPFAM" id="SSF75011">
    <property type="entry name" value="3-carboxy-cis,cis-mucoante lactonizing enzyme"/>
    <property type="match status" value="1"/>
</dbReference>
<evidence type="ECO:0000313" key="2">
    <source>
        <dbReference type="EMBL" id="TDE11182.1"/>
    </source>
</evidence>
<dbReference type="Proteomes" id="UP000294739">
    <property type="component" value="Unassembled WGS sequence"/>
</dbReference>
<keyword evidence="3" id="KW-1185">Reference proteome</keyword>
<proteinExistence type="predicted"/>
<comment type="caution">
    <text evidence="2">The sequence shown here is derived from an EMBL/GenBank/DDBJ whole genome shotgun (WGS) entry which is preliminary data.</text>
</comment>
<dbReference type="SUPFAM" id="SSF63829">
    <property type="entry name" value="Calcium-dependent phosphotriesterase"/>
    <property type="match status" value="1"/>
</dbReference>
<sequence>MTMYEEIPVPNGGFGEGGDQDIAHWTSADGTGGAFHIERSGAATRLRVEAAALDPRPTLSSAALPIRPGFEYAGQARVLVETGAVLLRLSYRDHQDRELASSSSMARHAGDRWSGVAISGAAPLGAVTAHIAISCAAGMPTTALVDDVRLVTAGPLTELGTPLHTAAVHGAVTGTWVDGRVVAYLFVKGDPPTVTVADVRDGSSVATVRLPPATTPYGAFGLAQAPDRTVYVAGTNGHLYRYRPGESEGSDLGTPADGESFLWRVAVDERGRVFGGTYPNGKVFRYDPAGGSLECVQVAASQRYVRSIAVADGSVWAGLGTPARLFRLDADDLSVREEVPLPDGFSAAQPMVYDLAATADTVLIRGSGDGSIYALDLATLAWSERLGRGAGVDFAPEHDGRVYWLAAGNGTLQACRLDTGSVTDTSVAVTVPATGPSTLATGYAWADLTGIGLSRHVLVFVDRRGVIHAYDPASGTAVETPVELPEHELKIHRLSAGADEHIYLGGFAPGSLGWYDTRADTLTECLPESTKQTENVLVHDGRVWLGTYPGADVLVFDPAAPPVVGSNPKVAARLGHLSDVPQDRPLALVGTPDGVVAGTVPEYGRRGGRVFLIPFDGGAPRVVPMPESVAEHSVTALAYDAGRHALYVGTCVLGGLGAPLADGSAHLLRIDLPDLRLVWDRMPLPGEQYVTGLTTLPDGEVWGVARGGVFAADPVTGAVRGLADIAAHDPSASPVWGSGRLECLPSGQVLCGINGQLAVVDPGLQNWTVLATHTAPPTGAAFARDNEGGLYFARGSATLVRLGRTSSRLHGRAAPPSASTYDESEVA</sequence>
<dbReference type="Gene3D" id="2.130.10.10">
    <property type="entry name" value="YVTN repeat-like/Quinoprotein amine dehydrogenase"/>
    <property type="match status" value="1"/>
</dbReference>
<accession>A0A4R5DBV4</accession>
<dbReference type="InterPro" id="IPR015943">
    <property type="entry name" value="WD40/YVTN_repeat-like_dom_sf"/>
</dbReference>
<dbReference type="EMBL" id="SMKZ01000011">
    <property type="protein sequence ID" value="TDE11182.1"/>
    <property type="molecule type" value="Genomic_DNA"/>
</dbReference>